<sequence length="125" mass="14600">MPGLNKNRKRPITLVFRVSSNEAKQINERIAISGLPRGKYFIKTFLGQEITMKGGKFESDRLSLEFKRLYEKICSLKRDEEINDVLEECIALMKELKPYFPVVEGHKDEDDFPELDDPFIDVEIF</sequence>
<reference evidence="1 2" key="1">
    <citation type="submission" date="2020-02" db="EMBL/GenBank/DDBJ databases">
        <authorList>
            <person name="Kociolek L.K."/>
            <person name="Ozer E.A."/>
        </authorList>
    </citation>
    <scope>NUCLEOTIDE SEQUENCE [LARGE SCALE GENOMIC DNA]</scope>
    <source>
        <strain evidence="1 2">ATCC 14501</strain>
    </source>
</reference>
<name>A0AAP9MJQ0_CLOIN</name>
<dbReference type="EMBL" id="CP048838">
    <property type="protein sequence ID" value="QJA05027.1"/>
    <property type="molecule type" value="Genomic_DNA"/>
</dbReference>
<dbReference type="GeneID" id="61928386"/>
<organism evidence="1 2">
    <name type="scientific">Clostridium innocuum</name>
    <dbReference type="NCBI Taxonomy" id="1522"/>
    <lineage>
        <taxon>Bacteria</taxon>
        <taxon>Bacillati</taxon>
        <taxon>Bacillota</taxon>
        <taxon>Clostridia</taxon>
        <taxon>Eubacteriales</taxon>
        <taxon>Clostridiaceae</taxon>
        <taxon>Clostridium</taxon>
    </lineage>
</organism>
<protein>
    <submittedName>
        <fullName evidence="1">Uncharacterized protein</fullName>
    </submittedName>
</protein>
<dbReference type="Pfam" id="PF21983">
    <property type="entry name" value="NikA-like"/>
    <property type="match status" value="1"/>
</dbReference>
<accession>A0AAP9MJQ0</accession>
<dbReference type="RefSeq" id="WP_002606578.1">
    <property type="nucleotide sequence ID" value="NZ_BAAACC010000014.1"/>
</dbReference>
<dbReference type="AlphaFoldDB" id="A0AAP9MJQ0"/>
<dbReference type="Proteomes" id="UP000503330">
    <property type="component" value="Chromosome"/>
</dbReference>
<evidence type="ECO:0000313" key="1">
    <source>
        <dbReference type="EMBL" id="QJA05027.1"/>
    </source>
</evidence>
<gene>
    <name evidence="1" type="ORF">G4D54_22575</name>
</gene>
<evidence type="ECO:0000313" key="2">
    <source>
        <dbReference type="Proteomes" id="UP000503330"/>
    </source>
</evidence>
<dbReference type="InterPro" id="IPR053842">
    <property type="entry name" value="NikA-like"/>
</dbReference>
<proteinExistence type="predicted"/>